<evidence type="ECO:0000256" key="2">
    <source>
        <dbReference type="ARBA" id="ARBA00022692"/>
    </source>
</evidence>
<gene>
    <name evidence="7" type="ORF">NITINOP_2882</name>
</gene>
<sequence>MRGVRRWSLIGCLTLEWLALSLWVGGLVVLIGGVIPAVFNTFGGQDVGGLFLTKAFEHYQRFLLGAAATLCAGLLYRWWSGEAAVTVGWGEAVIVAVMVASVGVIVLVLHPQAVSLQEQAFAAQGEEAKKVAFEALFRVLTPIRALYTVTLALGVALMVIKVRASLLISVGGSR</sequence>
<name>A0A0S4KXD9_9BACT</name>
<organism evidence="7 8">
    <name type="scientific">Candidatus Nitrospira inopinata</name>
    <dbReference type="NCBI Taxonomy" id="1715989"/>
    <lineage>
        <taxon>Bacteria</taxon>
        <taxon>Pseudomonadati</taxon>
        <taxon>Nitrospirota</taxon>
        <taxon>Nitrospiria</taxon>
        <taxon>Nitrospirales</taxon>
        <taxon>Nitrospiraceae</taxon>
        <taxon>Nitrospira</taxon>
    </lineage>
</organism>
<keyword evidence="2 5" id="KW-0812">Transmembrane</keyword>
<accession>A0A0S4KXD9</accession>
<dbReference type="KEGG" id="nio:NITINOP_2882"/>
<feature type="domain" description="TMEM205-like" evidence="6">
    <location>
        <begin position="18"/>
        <end position="120"/>
    </location>
</feature>
<evidence type="ECO:0000256" key="5">
    <source>
        <dbReference type="SAM" id="Phobius"/>
    </source>
</evidence>
<dbReference type="GO" id="GO:0016020">
    <property type="term" value="C:membrane"/>
    <property type="evidence" value="ECO:0007669"/>
    <property type="project" value="UniProtKB-SubCell"/>
</dbReference>
<evidence type="ECO:0000256" key="4">
    <source>
        <dbReference type="ARBA" id="ARBA00023136"/>
    </source>
</evidence>
<dbReference type="AlphaFoldDB" id="A0A0S4KXD9"/>
<dbReference type="RefSeq" id="WP_158023426.1">
    <property type="nucleotide sequence ID" value="NZ_LN885086.1"/>
</dbReference>
<protein>
    <recommendedName>
        <fullName evidence="6">TMEM205-like domain-containing protein</fullName>
    </recommendedName>
</protein>
<evidence type="ECO:0000313" key="8">
    <source>
        <dbReference type="Proteomes" id="UP000066284"/>
    </source>
</evidence>
<comment type="subcellular location">
    <subcellularLocation>
        <location evidence="1">Membrane</location>
    </subcellularLocation>
</comment>
<dbReference type="STRING" id="1715989.NITINOP_2882"/>
<feature type="transmembrane region" description="Helical" evidence="5">
    <location>
        <begin position="145"/>
        <end position="164"/>
    </location>
</feature>
<dbReference type="EMBL" id="LN885086">
    <property type="protein sequence ID" value="CUQ67854.1"/>
    <property type="molecule type" value="Genomic_DNA"/>
</dbReference>
<keyword evidence="4 5" id="KW-0472">Membrane</keyword>
<reference evidence="8" key="1">
    <citation type="submission" date="2015-09" db="EMBL/GenBank/DDBJ databases">
        <authorList>
            <person name="Daims H."/>
        </authorList>
    </citation>
    <scope>NUCLEOTIDE SEQUENCE [LARGE SCALE GENOMIC DNA]</scope>
</reference>
<evidence type="ECO:0000256" key="1">
    <source>
        <dbReference type="ARBA" id="ARBA00004370"/>
    </source>
</evidence>
<keyword evidence="8" id="KW-1185">Reference proteome</keyword>
<feature type="transmembrane region" description="Helical" evidence="5">
    <location>
        <begin position="88"/>
        <end position="109"/>
    </location>
</feature>
<dbReference type="Proteomes" id="UP000066284">
    <property type="component" value="Chromosome 1"/>
</dbReference>
<feature type="transmembrane region" description="Helical" evidence="5">
    <location>
        <begin position="12"/>
        <end position="39"/>
    </location>
</feature>
<keyword evidence="3 5" id="KW-1133">Transmembrane helix</keyword>
<evidence type="ECO:0000259" key="6">
    <source>
        <dbReference type="Pfam" id="PF13664"/>
    </source>
</evidence>
<proteinExistence type="predicted"/>
<dbReference type="InterPro" id="IPR025423">
    <property type="entry name" value="TMEM205-like"/>
</dbReference>
<dbReference type="OrthoDB" id="9806370at2"/>
<dbReference type="Pfam" id="PF13664">
    <property type="entry name" value="DUF4149"/>
    <property type="match status" value="1"/>
</dbReference>
<feature type="transmembrane region" description="Helical" evidence="5">
    <location>
        <begin position="59"/>
        <end position="76"/>
    </location>
</feature>
<evidence type="ECO:0000256" key="3">
    <source>
        <dbReference type="ARBA" id="ARBA00022989"/>
    </source>
</evidence>
<evidence type="ECO:0000313" key="7">
    <source>
        <dbReference type="EMBL" id="CUQ67854.1"/>
    </source>
</evidence>